<sequence length="281" mass="30577">MNLDHILSSLLYLAACFAVFAAGHLVFILFRRSYNIKDELMEKDNAAFALVLCGYYLGLTFSIGGVISGPSAGMEDDLIDILVYGPLAICLLNLSALINDRFILSEFDIRKEILQDQNRGTGVVEFAVFVATGLNIFGALYGQGGSIFTAIAFWALGQIVLVLVGKYYNLITQYNIHEQIEKDNVAVGIGFAGALIAIGNLLRAASAEHFTSWEENLTTFSLFMVVGLILLPCARILTDRILLPGRSLADELVNQAKPNQGAAFLEASSYIGASFLITWCI</sequence>
<evidence type="ECO:0000256" key="6">
    <source>
        <dbReference type="SAM" id="Phobius"/>
    </source>
</evidence>
<feature type="transmembrane region" description="Helical" evidence="6">
    <location>
        <begin position="46"/>
        <end position="69"/>
    </location>
</feature>
<feature type="transmembrane region" description="Helical" evidence="6">
    <location>
        <begin position="185"/>
        <end position="205"/>
    </location>
</feature>
<name>A0A381VCC0_9ZZZZ</name>
<evidence type="ECO:0000256" key="3">
    <source>
        <dbReference type="ARBA" id="ARBA00022692"/>
    </source>
</evidence>
<feature type="transmembrane region" description="Helical" evidence="6">
    <location>
        <begin position="217"/>
        <end position="237"/>
    </location>
</feature>
<protein>
    <recommendedName>
        <fullName evidence="8">DUF350 domain-containing protein</fullName>
    </recommendedName>
</protein>
<keyword evidence="2" id="KW-1003">Cell membrane</keyword>
<keyword evidence="5 6" id="KW-0472">Membrane</keyword>
<reference evidence="7" key="1">
    <citation type="submission" date="2018-05" db="EMBL/GenBank/DDBJ databases">
        <authorList>
            <person name="Lanie J.A."/>
            <person name="Ng W.-L."/>
            <person name="Kazmierczak K.M."/>
            <person name="Andrzejewski T.M."/>
            <person name="Davidsen T.M."/>
            <person name="Wayne K.J."/>
            <person name="Tettelin H."/>
            <person name="Glass J.I."/>
            <person name="Rusch D."/>
            <person name="Podicherti R."/>
            <person name="Tsui H.-C.T."/>
            <person name="Winkler M.E."/>
        </authorList>
    </citation>
    <scope>NUCLEOTIDE SEQUENCE</scope>
</reference>
<feature type="transmembrane region" description="Helical" evidence="6">
    <location>
        <begin position="6"/>
        <end position="30"/>
    </location>
</feature>
<keyword evidence="3 6" id="KW-0812">Transmembrane</keyword>
<keyword evidence="4 6" id="KW-1133">Transmembrane helix</keyword>
<dbReference type="EMBL" id="UINC01008445">
    <property type="protein sequence ID" value="SVA38006.1"/>
    <property type="molecule type" value="Genomic_DNA"/>
</dbReference>
<evidence type="ECO:0000256" key="2">
    <source>
        <dbReference type="ARBA" id="ARBA00022475"/>
    </source>
</evidence>
<dbReference type="PANTHER" id="PTHR40043:SF1">
    <property type="entry name" value="UPF0719 INNER MEMBRANE PROTEIN YJFL"/>
    <property type="match status" value="1"/>
</dbReference>
<dbReference type="PANTHER" id="PTHR40043">
    <property type="entry name" value="UPF0719 INNER MEMBRANE PROTEIN YJFL"/>
    <property type="match status" value="1"/>
</dbReference>
<accession>A0A381VCC0</accession>
<evidence type="ECO:0000313" key="7">
    <source>
        <dbReference type="EMBL" id="SVA38006.1"/>
    </source>
</evidence>
<organism evidence="7">
    <name type="scientific">marine metagenome</name>
    <dbReference type="NCBI Taxonomy" id="408172"/>
    <lineage>
        <taxon>unclassified sequences</taxon>
        <taxon>metagenomes</taxon>
        <taxon>ecological metagenomes</taxon>
    </lineage>
</organism>
<evidence type="ECO:0000256" key="4">
    <source>
        <dbReference type="ARBA" id="ARBA00022989"/>
    </source>
</evidence>
<evidence type="ECO:0000256" key="1">
    <source>
        <dbReference type="ARBA" id="ARBA00004651"/>
    </source>
</evidence>
<dbReference type="Pfam" id="PF03994">
    <property type="entry name" value="DUF350"/>
    <property type="match status" value="2"/>
</dbReference>
<feature type="transmembrane region" description="Helical" evidence="6">
    <location>
        <begin position="120"/>
        <end position="141"/>
    </location>
</feature>
<dbReference type="InterPro" id="IPR007140">
    <property type="entry name" value="DUF350"/>
</dbReference>
<comment type="subcellular location">
    <subcellularLocation>
        <location evidence="1">Cell membrane</location>
        <topology evidence="1">Multi-pass membrane protein</topology>
    </subcellularLocation>
</comment>
<feature type="transmembrane region" description="Helical" evidence="6">
    <location>
        <begin position="81"/>
        <end position="99"/>
    </location>
</feature>
<proteinExistence type="predicted"/>
<dbReference type="AlphaFoldDB" id="A0A381VCC0"/>
<dbReference type="GO" id="GO:0005886">
    <property type="term" value="C:plasma membrane"/>
    <property type="evidence" value="ECO:0007669"/>
    <property type="project" value="UniProtKB-SubCell"/>
</dbReference>
<gene>
    <name evidence="7" type="ORF">METZ01_LOCUS90860</name>
</gene>
<evidence type="ECO:0008006" key="8">
    <source>
        <dbReference type="Google" id="ProtNLM"/>
    </source>
</evidence>
<feature type="transmembrane region" description="Helical" evidence="6">
    <location>
        <begin position="147"/>
        <end position="164"/>
    </location>
</feature>
<evidence type="ECO:0000256" key="5">
    <source>
        <dbReference type="ARBA" id="ARBA00023136"/>
    </source>
</evidence>